<evidence type="ECO:0000256" key="1">
    <source>
        <dbReference type="SAM" id="MobiDB-lite"/>
    </source>
</evidence>
<dbReference type="Proteomes" id="UP000240883">
    <property type="component" value="Unassembled WGS sequence"/>
</dbReference>
<evidence type="ECO:0000313" key="2">
    <source>
        <dbReference type="EMBL" id="PSN71245.1"/>
    </source>
</evidence>
<feature type="region of interest" description="Disordered" evidence="1">
    <location>
        <begin position="1"/>
        <end position="21"/>
    </location>
</feature>
<keyword evidence="3" id="KW-1185">Reference proteome</keyword>
<protein>
    <submittedName>
        <fullName evidence="2">Uncharacterized protein</fullName>
    </submittedName>
</protein>
<sequence>MPTYMGGTWLSQPGPQTRRRQPWIVEAKPVVDPRRSRQESADFGPSASVHYVHSYLPCSPVRDEQVITIHHARHPPVSALSTVGAAEMQ</sequence>
<reference evidence="2 3" key="1">
    <citation type="journal article" date="2018" name="Front. Microbiol.">
        <title>Genome-Wide Analysis of Corynespora cassiicola Leaf Fall Disease Putative Effectors.</title>
        <authorList>
            <person name="Lopez D."/>
            <person name="Ribeiro S."/>
            <person name="Label P."/>
            <person name="Fumanal B."/>
            <person name="Venisse J.S."/>
            <person name="Kohler A."/>
            <person name="de Oliveira R.R."/>
            <person name="Labutti K."/>
            <person name="Lipzen A."/>
            <person name="Lail K."/>
            <person name="Bauer D."/>
            <person name="Ohm R.A."/>
            <person name="Barry K.W."/>
            <person name="Spatafora J."/>
            <person name="Grigoriev I.V."/>
            <person name="Martin F.M."/>
            <person name="Pujade-Renaud V."/>
        </authorList>
    </citation>
    <scope>NUCLEOTIDE SEQUENCE [LARGE SCALE GENOMIC DNA]</scope>
    <source>
        <strain evidence="2 3">Philippines</strain>
    </source>
</reference>
<organism evidence="2 3">
    <name type="scientific">Corynespora cassiicola Philippines</name>
    <dbReference type="NCBI Taxonomy" id="1448308"/>
    <lineage>
        <taxon>Eukaryota</taxon>
        <taxon>Fungi</taxon>
        <taxon>Dikarya</taxon>
        <taxon>Ascomycota</taxon>
        <taxon>Pezizomycotina</taxon>
        <taxon>Dothideomycetes</taxon>
        <taxon>Pleosporomycetidae</taxon>
        <taxon>Pleosporales</taxon>
        <taxon>Corynesporascaceae</taxon>
        <taxon>Corynespora</taxon>
    </lineage>
</organism>
<proteinExistence type="predicted"/>
<name>A0A2T2P0P0_CORCC</name>
<dbReference type="AlphaFoldDB" id="A0A2T2P0P0"/>
<evidence type="ECO:0000313" key="3">
    <source>
        <dbReference type="Proteomes" id="UP000240883"/>
    </source>
</evidence>
<dbReference type="EMBL" id="KZ678131">
    <property type="protein sequence ID" value="PSN71245.1"/>
    <property type="molecule type" value="Genomic_DNA"/>
</dbReference>
<accession>A0A2T2P0P0</accession>
<gene>
    <name evidence="2" type="ORF">BS50DRAFT_278749</name>
</gene>